<feature type="disulfide bond" evidence="6">
    <location>
        <begin position="309"/>
        <end position="329"/>
    </location>
</feature>
<feature type="disulfide bond" evidence="6 9">
    <location>
        <begin position="106"/>
        <end position="114"/>
    </location>
</feature>
<dbReference type="PRINTS" id="PR00791">
    <property type="entry name" value="PEPDIPTASEA"/>
</dbReference>
<dbReference type="GO" id="GO:0008237">
    <property type="term" value="F:metallopeptidase activity"/>
    <property type="evidence" value="ECO:0007669"/>
    <property type="project" value="UniProtKB-KW"/>
</dbReference>
<feature type="active site" description="Proton acceptor 2" evidence="8">
    <location>
        <position position="343"/>
    </location>
</feature>
<keyword evidence="11" id="KW-0812">Transmembrane</keyword>
<evidence type="ECO:0000256" key="9">
    <source>
        <dbReference type="PROSITE-ProRule" id="PRU01355"/>
    </source>
</evidence>
<evidence type="ECO:0000256" key="8">
    <source>
        <dbReference type="PIRSR" id="PIRSR601548-9"/>
    </source>
</evidence>
<feature type="transmembrane region" description="Helical" evidence="11">
    <location>
        <begin position="451"/>
        <end position="470"/>
    </location>
</feature>
<dbReference type="PANTHER" id="PTHR10514">
    <property type="entry name" value="ANGIOTENSIN-CONVERTING ENZYME"/>
    <property type="match status" value="1"/>
</dbReference>
<evidence type="ECO:0000256" key="1">
    <source>
        <dbReference type="ARBA" id="ARBA00008139"/>
    </source>
</evidence>
<evidence type="ECO:0000256" key="3">
    <source>
        <dbReference type="ARBA" id="ARBA00023157"/>
    </source>
</evidence>
<dbReference type="Pfam" id="PF01401">
    <property type="entry name" value="Peptidase_M2"/>
    <property type="match status" value="2"/>
</dbReference>
<dbReference type="EC" id="3.4.-.-" evidence="10"/>
<keyword evidence="3 6" id="KW-1015">Disulfide bond</keyword>
<dbReference type="CDD" id="cd06461">
    <property type="entry name" value="M2_ACE"/>
    <property type="match status" value="1"/>
</dbReference>
<accession>A0A3R7PPB7</accession>
<keyword evidence="11" id="KW-0472">Membrane</keyword>
<keyword evidence="4 10" id="KW-0325">Glycoprotein</keyword>
<proteinExistence type="inferred from homology"/>
<dbReference type="AlphaFoldDB" id="A0A3R7PPB7"/>
<dbReference type="EMBL" id="QCYY01001388">
    <property type="protein sequence ID" value="ROT78390.1"/>
    <property type="molecule type" value="Genomic_DNA"/>
</dbReference>
<keyword evidence="10" id="KW-0121">Carboxypeptidase</keyword>
<evidence type="ECO:0000256" key="10">
    <source>
        <dbReference type="RuleBase" id="RU361144"/>
    </source>
</evidence>
<keyword evidence="10" id="KW-0378">Hydrolase</keyword>
<feature type="binding site" evidence="5">
    <location>
        <position position="342"/>
    </location>
    <ligand>
        <name>Zn(2+)</name>
        <dbReference type="ChEBI" id="CHEBI:29105"/>
        <label>1</label>
        <note>catalytic</note>
    </ligand>
</feature>
<feature type="binding site" evidence="7">
    <location>
        <position position="342"/>
    </location>
    <ligand>
        <name>Zn(2+)</name>
        <dbReference type="ChEBI" id="CHEBI:29105"/>
        <label>2</label>
        <note>catalytic</note>
    </ligand>
</feature>
<keyword evidence="13" id="KW-1185">Reference proteome</keyword>
<evidence type="ECO:0000313" key="12">
    <source>
        <dbReference type="EMBL" id="ROT78390.1"/>
    </source>
</evidence>
<evidence type="ECO:0000256" key="6">
    <source>
        <dbReference type="PIRSR" id="PIRSR601548-4"/>
    </source>
</evidence>
<feature type="binding site" evidence="5">
    <location>
        <position position="346"/>
    </location>
    <ligand>
        <name>Zn(2+)</name>
        <dbReference type="ChEBI" id="CHEBI:29105"/>
        <label>1</label>
        <note>catalytic</note>
    </ligand>
</feature>
<dbReference type="InterPro" id="IPR001548">
    <property type="entry name" value="Peptidase_M2"/>
</dbReference>
<evidence type="ECO:0000256" key="4">
    <source>
        <dbReference type="ARBA" id="ARBA00023180"/>
    </source>
</evidence>
<evidence type="ECO:0000256" key="2">
    <source>
        <dbReference type="ARBA" id="ARBA00022729"/>
    </source>
</evidence>
<feature type="binding site" evidence="7">
    <location>
        <position position="346"/>
    </location>
    <ligand>
        <name>Zn(2+)</name>
        <dbReference type="ChEBI" id="CHEBI:29105"/>
        <label>2</label>
        <note>catalytic</note>
    </ligand>
</feature>
<dbReference type="GO" id="GO:0046872">
    <property type="term" value="F:metal ion binding"/>
    <property type="evidence" value="ECO:0007669"/>
    <property type="project" value="UniProtKB-KW"/>
</dbReference>
<comment type="caution">
    <text evidence="12">The sequence shown here is derived from an EMBL/GenBank/DDBJ whole genome shotgun (WGS) entry which is preliminary data.</text>
</comment>
<dbReference type="GO" id="GO:0008241">
    <property type="term" value="F:peptidyl-dipeptidase activity"/>
    <property type="evidence" value="ECO:0007669"/>
    <property type="project" value="InterPro"/>
</dbReference>
<sequence length="472" mass="53526">MKELDARFSHECNLEMTARWDYITDVTDPNKEDAANDAAVRYLSFKGEAAANSSLFGYESFSDDELYRRFRFLAKKGPGALGQQDLEEYKLLQAGMETIYSTATICDYHDDTQCDLTLEPDIELILATSTNWEELRHALYSNSSIHFLLPLAGFDNTGSYWLNGYTVTQREADKYTGGQPLDQQQFKAMAEEAWQTVSEGLYKKLHSYVRMRLSDVYPGQVDPTGPIPAHILGNMWAQDWSNIARHVMPFPEMPSFDVTESMVKNGWDIQRMFDSAEDFFTSIGLFPMTPTFWGKSVLNQTAWGRTIVCHASAEDFCLGPTGDYRIKMCTEVNMVDLVTVHHEMGHIEYFMAYKNLPHVFRDSANPVFDGSIGSEDLNGAWWQLREALQGVAPPDGARGEEFFDPGAKYHVPANVPYIRVVILLRVCYILFFGFVCPSSVVILLRLFTLPSGCYSFFGSFIPFFRVVILLQG</sequence>
<dbReference type="PROSITE" id="PS52011">
    <property type="entry name" value="PEPTIDASE_M2"/>
    <property type="match status" value="1"/>
</dbReference>
<dbReference type="GO" id="GO:0004180">
    <property type="term" value="F:carboxypeptidase activity"/>
    <property type="evidence" value="ECO:0007669"/>
    <property type="project" value="UniProtKB-KW"/>
</dbReference>
<comment type="cofactor">
    <cofactor evidence="10">
        <name>Zn(2+)</name>
        <dbReference type="ChEBI" id="CHEBI:29105"/>
    </cofactor>
    <text evidence="10">Binds 2 Zn(2+) ions per subunit.</text>
</comment>
<name>A0A3R7PPB7_PENVA</name>
<keyword evidence="2" id="KW-0732">Signal</keyword>
<evidence type="ECO:0000256" key="5">
    <source>
        <dbReference type="PIRSR" id="PIRSR601548-3"/>
    </source>
</evidence>
<keyword evidence="10" id="KW-0482">Metalloprotease</keyword>
<protein>
    <recommendedName>
        <fullName evidence="10">Angiotensin-converting enzyme</fullName>
        <ecNumber evidence="10">3.4.-.-</ecNumber>
    </recommendedName>
</protein>
<evidence type="ECO:0000256" key="7">
    <source>
        <dbReference type="PIRSR" id="PIRSR601548-8"/>
    </source>
</evidence>
<dbReference type="Proteomes" id="UP000283509">
    <property type="component" value="Unassembled WGS sequence"/>
</dbReference>
<keyword evidence="10" id="KW-0645">Protease</keyword>
<evidence type="ECO:0000256" key="11">
    <source>
        <dbReference type="SAM" id="Phobius"/>
    </source>
</evidence>
<reference evidence="12 13" key="2">
    <citation type="submission" date="2019-01" db="EMBL/GenBank/DDBJ databases">
        <title>The decoding of complex shrimp genome reveals the adaptation for benthos swimmer, frequently molting mechanism and breeding impact on genome.</title>
        <authorList>
            <person name="Sun Y."/>
            <person name="Gao Y."/>
            <person name="Yu Y."/>
        </authorList>
    </citation>
    <scope>NUCLEOTIDE SEQUENCE [LARGE SCALE GENOMIC DNA]</scope>
    <source>
        <tissue evidence="12">Muscle</tissue>
    </source>
</reference>
<gene>
    <name evidence="12" type="ORF">C7M84_002895</name>
</gene>
<evidence type="ECO:0000313" key="13">
    <source>
        <dbReference type="Proteomes" id="UP000283509"/>
    </source>
</evidence>
<comment type="similarity">
    <text evidence="1 9 10">Belongs to the peptidase M2 family.</text>
</comment>
<dbReference type="GO" id="GO:0005886">
    <property type="term" value="C:plasma membrane"/>
    <property type="evidence" value="ECO:0007669"/>
    <property type="project" value="TreeGrafter"/>
</dbReference>
<reference evidence="12 13" key="1">
    <citation type="submission" date="2018-04" db="EMBL/GenBank/DDBJ databases">
        <authorList>
            <person name="Zhang X."/>
            <person name="Yuan J."/>
            <person name="Li F."/>
            <person name="Xiang J."/>
        </authorList>
    </citation>
    <scope>NUCLEOTIDE SEQUENCE [LARGE SCALE GENOMIC DNA]</scope>
    <source>
        <tissue evidence="12">Muscle</tissue>
    </source>
</reference>
<dbReference type="OrthoDB" id="10029630at2759"/>
<dbReference type="SUPFAM" id="SSF55486">
    <property type="entry name" value="Metalloproteases ('zincins'), catalytic domain"/>
    <property type="match status" value="1"/>
</dbReference>
<keyword evidence="5 10" id="KW-0479">Metal-binding</keyword>
<feature type="transmembrane region" description="Helical" evidence="11">
    <location>
        <begin position="422"/>
        <end position="444"/>
    </location>
</feature>
<keyword evidence="11" id="KW-1133">Transmembrane helix</keyword>
<organism evidence="12 13">
    <name type="scientific">Penaeus vannamei</name>
    <name type="common">Whiteleg shrimp</name>
    <name type="synonym">Litopenaeus vannamei</name>
    <dbReference type="NCBI Taxonomy" id="6689"/>
    <lineage>
        <taxon>Eukaryota</taxon>
        <taxon>Metazoa</taxon>
        <taxon>Ecdysozoa</taxon>
        <taxon>Arthropoda</taxon>
        <taxon>Crustacea</taxon>
        <taxon>Multicrustacea</taxon>
        <taxon>Malacostraca</taxon>
        <taxon>Eumalacostraca</taxon>
        <taxon>Eucarida</taxon>
        <taxon>Decapoda</taxon>
        <taxon>Dendrobranchiata</taxon>
        <taxon>Penaeoidea</taxon>
        <taxon>Penaeidae</taxon>
        <taxon>Penaeus</taxon>
    </lineage>
</organism>
<dbReference type="GO" id="GO:0006508">
    <property type="term" value="P:proteolysis"/>
    <property type="evidence" value="ECO:0007669"/>
    <property type="project" value="UniProtKB-KW"/>
</dbReference>
<comment type="caution">
    <text evidence="9">Lacks conserved residue(s) required for the propagation of feature annotation.</text>
</comment>
<dbReference type="PANTHER" id="PTHR10514:SF27">
    <property type="entry name" value="ANGIOTENSIN-CONVERTING ENZYME"/>
    <property type="match status" value="1"/>
</dbReference>
<keyword evidence="5 10" id="KW-0862">Zinc</keyword>